<sequence>MDRQSQPLGSLRIEVKRTGCRRLRRFTQDWLQAVWAIGGNRGLGAPSAQKLADDGVEFWKVPAKLARRVRTLSTGQAARTTKAMRCRSVTALKQHALRSVYTDETVQVLCTFTECRDDLTHTANPDRQPVVRHADPVGASRAAETITAEAASELLRSVRPGTRPPNSAARRSRLVGEFRRPATASPSSQDRHMRRLV</sequence>
<evidence type="ECO:0000313" key="2">
    <source>
        <dbReference type="EMBL" id="MFI2325510.1"/>
    </source>
</evidence>
<comment type="caution">
    <text evidence="2">The sequence shown here is derived from an EMBL/GenBank/DDBJ whole genome shotgun (WGS) entry which is preliminary data.</text>
</comment>
<dbReference type="RefSeq" id="WP_396949249.1">
    <property type="nucleotide sequence ID" value="NZ_JBIRXV010000013.1"/>
</dbReference>
<reference evidence="2 3" key="1">
    <citation type="submission" date="2024-10" db="EMBL/GenBank/DDBJ databases">
        <title>The Natural Products Discovery Center: Release of the First 8490 Sequenced Strains for Exploring Actinobacteria Biosynthetic Diversity.</title>
        <authorList>
            <person name="Kalkreuter E."/>
            <person name="Kautsar S.A."/>
            <person name="Yang D."/>
            <person name="Bader C.D."/>
            <person name="Teijaro C.N."/>
            <person name="Fluegel L."/>
            <person name="Davis C.M."/>
            <person name="Simpson J.R."/>
            <person name="Lauterbach L."/>
            <person name="Steele A.D."/>
            <person name="Gui C."/>
            <person name="Meng S."/>
            <person name="Li G."/>
            <person name="Viehrig K."/>
            <person name="Ye F."/>
            <person name="Su P."/>
            <person name="Kiefer A.F."/>
            <person name="Nichols A."/>
            <person name="Cepeda A.J."/>
            <person name="Yan W."/>
            <person name="Fan B."/>
            <person name="Jiang Y."/>
            <person name="Adhikari A."/>
            <person name="Zheng C.-J."/>
            <person name="Schuster L."/>
            <person name="Cowan T.M."/>
            <person name="Smanski M.J."/>
            <person name="Chevrette M.G."/>
            <person name="De Carvalho L.P.S."/>
            <person name="Shen B."/>
        </authorList>
    </citation>
    <scope>NUCLEOTIDE SEQUENCE [LARGE SCALE GENOMIC DNA]</scope>
    <source>
        <strain evidence="2 3">NPDC019626</strain>
    </source>
</reference>
<dbReference type="EMBL" id="JBIRXV010000013">
    <property type="protein sequence ID" value="MFI2325510.1"/>
    <property type="molecule type" value="Genomic_DNA"/>
</dbReference>
<name>A0ABW7WRI3_9NOCA</name>
<keyword evidence="3" id="KW-1185">Reference proteome</keyword>
<evidence type="ECO:0000256" key="1">
    <source>
        <dbReference type="SAM" id="MobiDB-lite"/>
    </source>
</evidence>
<gene>
    <name evidence="2" type="ORF">ACH47G_33950</name>
</gene>
<feature type="region of interest" description="Disordered" evidence="1">
    <location>
        <begin position="156"/>
        <end position="197"/>
    </location>
</feature>
<accession>A0ABW7WRI3</accession>
<proteinExistence type="predicted"/>
<organism evidence="2 3">
    <name type="scientific">Nocardia beijingensis</name>
    <dbReference type="NCBI Taxonomy" id="95162"/>
    <lineage>
        <taxon>Bacteria</taxon>
        <taxon>Bacillati</taxon>
        <taxon>Actinomycetota</taxon>
        <taxon>Actinomycetes</taxon>
        <taxon>Mycobacteriales</taxon>
        <taxon>Nocardiaceae</taxon>
        <taxon>Nocardia</taxon>
    </lineage>
</organism>
<protein>
    <submittedName>
        <fullName evidence="2">Uncharacterized protein</fullName>
    </submittedName>
</protein>
<dbReference type="Proteomes" id="UP001611450">
    <property type="component" value="Unassembled WGS sequence"/>
</dbReference>
<evidence type="ECO:0000313" key="3">
    <source>
        <dbReference type="Proteomes" id="UP001611450"/>
    </source>
</evidence>